<dbReference type="EMBL" id="DYVF01000069">
    <property type="protein sequence ID" value="HJG31972.1"/>
    <property type="molecule type" value="Genomic_DNA"/>
</dbReference>
<evidence type="ECO:0000256" key="4">
    <source>
        <dbReference type="ARBA" id="ARBA00011738"/>
    </source>
</evidence>
<comment type="caution">
    <text evidence="29">The sequence shown here is derived from an EMBL/GenBank/DDBJ whole genome shotgun (WGS) entry which is preliminary data.</text>
</comment>
<keyword evidence="18 25" id="KW-1133">Transmembrane helix</keyword>
<dbReference type="Gene3D" id="3.40.50.2300">
    <property type="match status" value="1"/>
</dbReference>
<proteinExistence type="predicted"/>
<evidence type="ECO:0000256" key="7">
    <source>
        <dbReference type="ARBA" id="ARBA00015039"/>
    </source>
</evidence>
<dbReference type="SUPFAM" id="SSF52794">
    <property type="entry name" value="PTS system IIB component-like"/>
    <property type="match status" value="1"/>
</dbReference>
<dbReference type="InterPro" id="IPR029503">
    <property type="entry name" value="PTS_EIIB_mannitol"/>
</dbReference>
<evidence type="ECO:0000259" key="27">
    <source>
        <dbReference type="PROSITE" id="PS51099"/>
    </source>
</evidence>
<evidence type="ECO:0000256" key="21">
    <source>
        <dbReference type="ARBA" id="ARBA00030684"/>
    </source>
</evidence>
<evidence type="ECO:0000256" key="8">
    <source>
        <dbReference type="ARBA" id="ARBA00021825"/>
    </source>
</evidence>
<evidence type="ECO:0000256" key="25">
    <source>
        <dbReference type="SAM" id="Phobius"/>
    </source>
</evidence>
<evidence type="ECO:0000256" key="14">
    <source>
        <dbReference type="ARBA" id="ARBA00022679"/>
    </source>
</evidence>
<evidence type="ECO:0000256" key="10">
    <source>
        <dbReference type="ARBA" id="ARBA00022475"/>
    </source>
</evidence>
<evidence type="ECO:0000256" key="15">
    <source>
        <dbReference type="ARBA" id="ARBA00022683"/>
    </source>
</evidence>
<dbReference type="PANTHER" id="PTHR30181:SF2">
    <property type="entry name" value="PTS SYSTEM MANNITOL-SPECIFIC EIICBA COMPONENT"/>
    <property type="match status" value="1"/>
</dbReference>
<dbReference type="NCBIfam" id="NF011663">
    <property type="entry name" value="PRK15083.1"/>
    <property type="match status" value="1"/>
</dbReference>
<dbReference type="GO" id="GO:0016301">
    <property type="term" value="F:kinase activity"/>
    <property type="evidence" value="ECO:0007669"/>
    <property type="project" value="UniProtKB-KW"/>
</dbReference>
<keyword evidence="10" id="KW-1003">Cell membrane</keyword>
<evidence type="ECO:0000256" key="24">
    <source>
        <dbReference type="ARBA" id="ARBA00033349"/>
    </source>
</evidence>
<keyword evidence="9" id="KW-0813">Transport</keyword>
<dbReference type="GO" id="GO:0005886">
    <property type="term" value="C:plasma membrane"/>
    <property type="evidence" value="ECO:0007669"/>
    <property type="project" value="UniProtKB-SubCell"/>
</dbReference>
<feature type="transmembrane region" description="Helical" evidence="25">
    <location>
        <begin position="269"/>
        <end position="291"/>
    </location>
</feature>
<feature type="domain" description="PTS EIIC type-2" evidence="28">
    <location>
        <begin position="10"/>
        <end position="343"/>
    </location>
</feature>
<dbReference type="GO" id="GO:0009401">
    <property type="term" value="P:phosphoenolpyruvate-dependent sugar phosphotransferase system"/>
    <property type="evidence" value="ECO:0007669"/>
    <property type="project" value="UniProtKB-KW"/>
</dbReference>
<feature type="domain" description="PTS EIIA type-2" evidence="26">
    <location>
        <begin position="486"/>
        <end position="625"/>
    </location>
</feature>
<dbReference type="PROSITE" id="PS00372">
    <property type="entry name" value="PTS_EIIA_TYPE_2_HIS"/>
    <property type="match status" value="1"/>
</dbReference>
<evidence type="ECO:0000256" key="13">
    <source>
        <dbReference type="ARBA" id="ARBA00022597"/>
    </source>
</evidence>
<dbReference type="EC" id="2.7.1.197" evidence="5"/>
<name>A0A921ITW1_9ACTN</name>
<evidence type="ECO:0000256" key="16">
    <source>
        <dbReference type="ARBA" id="ARBA00022692"/>
    </source>
</evidence>
<reference evidence="29" key="1">
    <citation type="journal article" date="2021" name="PeerJ">
        <title>Extensive microbial diversity within the chicken gut microbiome revealed by metagenomics and culture.</title>
        <authorList>
            <person name="Gilroy R."/>
            <person name="Ravi A."/>
            <person name="Getino M."/>
            <person name="Pursley I."/>
            <person name="Horton D.L."/>
            <person name="Alikhan N.F."/>
            <person name="Baker D."/>
            <person name="Gharbi K."/>
            <person name="Hall N."/>
            <person name="Watson M."/>
            <person name="Adriaenssens E.M."/>
            <person name="Foster-Nyarko E."/>
            <person name="Jarju S."/>
            <person name="Secka A."/>
            <person name="Antonio M."/>
            <person name="Oren A."/>
            <person name="Chaudhuri R.R."/>
            <person name="La Ragione R."/>
            <person name="Hildebrand F."/>
            <person name="Pallen M.J."/>
        </authorList>
    </citation>
    <scope>NUCLEOTIDE SEQUENCE</scope>
    <source>
        <strain evidence="29">ChiGjej2B2-7701</strain>
    </source>
</reference>
<dbReference type="InterPro" id="IPR036095">
    <property type="entry name" value="PTS_EIIB-like_sf"/>
</dbReference>
<dbReference type="SUPFAM" id="SSF55804">
    <property type="entry name" value="Phoshotransferase/anion transport protein"/>
    <property type="match status" value="1"/>
</dbReference>
<dbReference type="CDD" id="cd00211">
    <property type="entry name" value="PTS_IIA_fru"/>
    <property type="match status" value="1"/>
</dbReference>
<comment type="subunit">
    <text evidence="4">Homodimer.</text>
</comment>
<keyword evidence="17" id="KW-0418">Kinase</keyword>
<dbReference type="Proteomes" id="UP000746751">
    <property type="component" value="Unassembled WGS sequence"/>
</dbReference>
<dbReference type="InterPro" id="IPR013014">
    <property type="entry name" value="PTS_EIIC_2"/>
</dbReference>
<dbReference type="InterPro" id="IPR003501">
    <property type="entry name" value="PTS_EIIB_2/3"/>
</dbReference>
<dbReference type="PROSITE" id="PS51104">
    <property type="entry name" value="PTS_EIIC_TYPE_2"/>
    <property type="match status" value="1"/>
</dbReference>
<dbReference type="AlphaFoldDB" id="A0A921ITW1"/>
<evidence type="ECO:0000256" key="9">
    <source>
        <dbReference type="ARBA" id="ARBA00022448"/>
    </source>
</evidence>
<comment type="catalytic activity">
    <reaction evidence="1">
        <text>D-mannitol(out) + N(pros)-phospho-L-histidyl-[protein] = D-mannitol 1-phosphate(in) + L-histidyl-[protein]</text>
        <dbReference type="Rhea" id="RHEA:33363"/>
        <dbReference type="Rhea" id="RHEA-COMP:9745"/>
        <dbReference type="Rhea" id="RHEA-COMP:9746"/>
        <dbReference type="ChEBI" id="CHEBI:16899"/>
        <dbReference type="ChEBI" id="CHEBI:29979"/>
        <dbReference type="ChEBI" id="CHEBI:61381"/>
        <dbReference type="ChEBI" id="CHEBI:64837"/>
        <dbReference type="EC" id="2.7.1.197"/>
    </reaction>
</comment>
<keyword evidence="12" id="KW-0597">Phosphoprotein</keyword>
<feature type="domain" description="PTS EIIB type-2" evidence="27">
    <location>
        <begin position="367"/>
        <end position="461"/>
    </location>
</feature>
<feature type="transmembrane region" description="Helical" evidence="25">
    <location>
        <begin position="131"/>
        <end position="149"/>
    </location>
</feature>
<evidence type="ECO:0000259" key="28">
    <source>
        <dbReference type="PROSITE" id="PS51104"/>
    </source>
</evidence>
<keyword evidence="14 29" id="KW-0808">Transferase</keyword>
<evidence type="ECO:0000313" key="29">
    <source>
        <dbReference type="EMBL" id="HJG31972.1"/>
    </source>
</evidence>
<dbReference type="InterPro" id="IPR016152">
    <property type="entry name" value="PTrfase/Anion_transptr"/>
</dbReference>
<dbReference type="GO" id="GO:0090563">
    <property type="term" value="F:protein-phosphocysteine-sugar phosphotransferase activity"/>
    <property type="evidence" value="ECO:0007669"/>
    <property type="project" value="TreeGrafter"/>
</dbReference>
<gene>
    <name evidence="29" type="ORF">K8U80_11375</name>
</gene>
<dbReference type="Gene3D" id="3.40.930.10">
    <property type="entry name" value="Mannitol-specific EII, Chain A"/>
    <property type="match status" value="1"/>
</dbReference>
<evidence type="ECO:0000256" key="6">
    <source>
        <dbReference type="ARBA" id="ARBA00014783"/>
    </source>
</evidence>
<dbReference type="Pfam" id="PF00359">
    <property type="entry name" value="PTS_EIIA_2"/>
    <property type="match status" value="1"/>
</dbReference>
<evidence type="ECO:0000256" key="2">
    <source>
        <dbReference type="ARBA" id="ARBA00002434"/>
    </source>
</evidence>
<comment type="function">
    <text evidence="2">The phosphoenolpyruvate-dependent sugar phosphotransferase system (sugar PTS), a major carbohydrate active transport system, catalyzes the phosphorylation of incoming sugar substrates concomitantly with their translocation across the cell membrane. The enzyme II CmtAB PTS system is involved in D-mannitol transport.</text>
</comment>
<dbReference type="InterPro" id="IPR003352">
    <property type="entry name" value="PTS_EIIC"/>
</dbReference>
<evidence type="ECO:0000256" key="19">
    <source>
        <dbReference type="ARBA" id="ARBA00023136"/>
    </source>
</evidence>
<protein>
    <recommendedName>
        <fullName evidence="6">Mannitol-specific phosphotransferase enzyme IIA component</fullName>
        <ecNumber evidence="5">2.7.1.197</ecNumber>
    </recommendedName>
    <alternativeName>
        <fullName evidence="22">EIIA</fullName>
    </alternativeName>
    <alternativeName>
        <fullName evidence="24">EIICB-Mtl</fullName>
    </alternativeName>
    <alternativeName>
        <fullName evidence="21">EIICBA-Mtl</fullName>
    </alternativeName>
    <alternativeName>
        <fullName evidence="23">EIII</fullName>
    </alternativeName>
    <alternativeName>
        <fullName evidence="20">PTS system mannitol-specific EIIA component</fullName>
    </alternativeName>
    <alternativeName>
        <fullName evidence="8">PTS system mannitol-specific EIICB component</fullName>
    </alternativeName>
    <alternativeName>
        <fullName evidence="7">PTS system mannitol-specific EIICBA component</fullName>
    </alternativeName>
</protein>
<sequence length="626" mass="66278">MAIKDKVSSFGKFLSGMVMPNIGAFIAWGFLTALFIETGWLPNEQFASITGPMLSYLIPVLIAAQGGYLTGGDRGRITGAIAVIGCIAGAPDTTMLMGAMVMGPFAGWVIKMFDKAMEGRTPAGFEMLIDNFSVGIIGMLLAMLGYVAIGPIMTAILTVLMGGVQILIQYSLMPLLAIFIEPAKVLFLNNAINHGIFTPIGIAQAQETGRSIMYMLEANPGPGLGVLLAYCFFCRDAKTRQSAPGAVIIHFFGGIHEIYFPYVLMNPKVIIAPIVGNACAIAWFSFTGTGLTSAASPGSIIAFLSMTPPEFMVTNIIGVAIAAGVSFAIAVPLVRSMAVADIDRASEQMREMKGASEAAVISDTKDGKIVFACDAGMGSSAMGATRFRNRIKAERPDLTVEHSSVDTVPADAAIVVCQRVLSERARKSAPTAQIVTIDNFLDDPALDALYEALTKLARAHELKGDEVAAPALVEEPKPAEASAPVLSVTADDIRVGCQTLSREDAIRASGALLVEKGCVDASYVDAMVERDKLTSVYMGMGVAIPHGTNEAKDAVKHTGVVLQQYPDGVDFDGEKAYLLFGIAGKGNEHLEVLAAICKAIEDESVLEKMKTTDDVAWIADVLNKAN</sequence>
<keyword evidence="15" id="KW-0598">Phosphotransferase system</keyword>
<evidence type="ECO:0000256" key="12">
    <source>
        <dbReference type="ARBA" id="ARBA00022553"/>
    </source>
</evidence>
<dbReference type="InterPro" id="IPR002178">
    <property type="entry name" value="PTS_EIIA_type-2_dom"/>
</dbReference>
<evidence type="ECO:0000256" key="20">
    <source>
        <dbReference type="ARBA" id="ARBA00029908"/>
    </source>
</evidence>
<reference evidence="29" key="2">
    <citation type="submission" date="2021-09" db="EMBL/GenBank/DDBJ databases">
        <authorList>
            <person name="Gilroy R."/>
        </authorList>
    </citation>
    <scope>NUCLEOTIDE SEQUENCE</scope>
    <source>
        <strain evidence="29">ChiGjej2B2-7701</strain>
    </source>
</reference>
<keyword evidence="19 25" id="KW-0472">Membrane</keyword>
<dbReference type="GO" id="GO:0022872">
    <property type="term" value="F:protein-N(PI)-phosphohistidine-mannitol phosphotransferase system transmembrane transporter activity"/>
    <property type="evidence" value="ECO:0007669"/>
    <property type="project" value="InterPro"/>
</dbReference>
<evidence type="ECO:0000256" key="22">
    <source>
        <dbReference type="ARBA" id="ARBA00030956"/>
    </source>
</evidence>
<evidence type="ECO:0000259" key="26">
    <source>
        <dbReference type="PROSITE" id="PS51094"/>
    </source>
</evidence>
<dbReference type="CDD" id="cd05567">
    <property type="entry name" value="PTS_IIB_mannitol"/>
    <property type="match status" value="1"/>
</dbReference>
<dbReference type="PANTHER" id="PTHR30181">
    <property type="entry name" value="MANNITOL PERMEASE IIC COMPONENT"/>
    <property type="match status" value="1"/>
</dbReference>
<evidence type="ECO:0000256" key="17">
    <source>
        <dbReference type="ARBA" id="ARBA00022777"/>
    </source>
</evidence>
<evidence type="ECO:0000313" key="30">
    <source>
        <dbReference type="Proteomes" id="UP000746751"/>
    </source>
</evidence>
<accession>A0A921ITW1</accession>
<dbReference type="PROSITE" id="PS51094">
    <property type="entry name" value="PTS_EIIA_TYPE_2"/>
    <property type="match status" value="1"/>
</dbReference>
<dbReference type="Pfam" id="PF02378">
    <property type="entry name" value="PTS_EIIC"/>
    <property type="match status" value="1"/>
</dbReference>
<evidence type="ECO:0000256" key="18">
    <source>
        <dbReference type="ARBA" id="ARBA00022989"/>
    </source>
</evidence>
<evidence type="ECO:0000256" key="5">
    <source>
        <dbReference type="ARBA" id="ARBA00011909"/>
    </source>
</evidence>
<feature type="transmembrane region" description="Helical" evidence="25">
    <location>
        <begin position="155"/>
        <end position="180"/>
    </location>
</feature>
<keyword evidence="11" id="KW-0997">Cell inner membrane</keyword>
<evidence type="ECO:0000256" key="11">
    <source>
        <dbReference type="ARBA" id="ARBA00022519"/>
    </source>
</evidence>
<organism evidence="29 30">
    <name type="scientific">Collinsella ihumii</name>
    <dbReference type="NCBI Taxonomy" id="1720204"/>
    <lineage>
        <taxon>Bacteria</taxon>
        <taxon>Bacillati</taxon>
        <taxon>Actinomycetota</taxon>
        <taxon>Coriobacteriia</taxon>
        <taxon>Coriobacteriales</taxon>
        <taxon>Coriobacteriaceae</taxon>
        <taxon>Collinsella</taxon>
    </lineage>
</organism>
<keyword evidence="16 25" id="KW-0812">Transmembrane</keyword>
<evidence type="ECO:0000256" key="23">
    <source>
        <dbReference type="ARBA" id="ARBA00030962"/>
    </source>
</evidence>
<keyword evidence="13" id="KW-0762">Sugar transport</keyword>
<dbReference type="Pfam" id="PF02302">
    <property type="entry name" value="PTS_IIB"/>
    <property type="match status" value="1"/>
</dbReference>
<feature type="transmembrane region" description="Helical" evidence="25">
    <location>
        <begin position="311"/>
        <end position="334"/>
    </location>
</feature>
<evidence type="ECO:0000256" key="3">
    <source>
        <dbReference type="ARBA" id="ARBA00004429"/>
    </source>
</evidence>
<feature type="transmembrane region" description="Helical" evidence="25">
    <location>
        <begin position="22"/>
        <end position="41"/>
    </location>
</feature>
<evidence type="ECO:0000256" key="1">
    <source>
        <dbReference type="ARBA" id="ARBA00001655"/>
    </source>
</evidence>
<comment type="subcellular location">
    <subcellularLocation>
        <location evidence="3">Cell inner membrane</location>
        <topology evidence="3">Multi-pass membrane protein</topology>
    </subcellularLocation>
</comment>
<dbReference type="InterPro" id="IPR013011">
    <property type="entry name" value="PTS_EIIB_2"/>
</dbReference>
<feature type="transmembrane region" description="Helical" evidence="25">
    <location>
        <begin position="77"/>
        <end position="110"/>
    </location>
</feature>
<feature type="transmembrane region" description="Helical" evidence="25">
    <location>
        <begin position="53"/>
        <end position="71"/>
    </location>
</feature>
<dbReference type="InterPro" id="IPR050893">
    <property type="entry name" value="Sugar_PTS"/>
</dbReference>
<dbReference type="PROSITE" id="PS51099">
    <property type="entry name" value="PTS_EIIB_TYPE_2"/>
    <property type="match status" value="1"/>
</dbReference>